<evidence type="ECO:0000313" key="2">
    <source>
        <dbReference type="EMBL" id="BBU24742.1"/>
    </source>
</evidence>
<dbReference type="EMBL" id="AP022314">
    <property type="protein sequence ID" value="BBU24742.1"/>
    <property type="molecule type" value="Genomic_DNA"/>
</dbReference>
<dbReference type="InterPro" id="IPR054469">
    <property type="entry name" value="Pred_hydrolase_N"/>
</dbReference>
<accession>A0AAD1M3B8</accession>
<organism evidence="2 3">
    <name type="scientific">Mycobacterium xenopi</name>
    <dbReference type="NCBI Taxonomy" id="1789"/>
    <lineage>
        <taxon>Bacteria</taxon>
        <taxon>Bacillati</taxon>
        <taxon>Actinomycetota</taxon>
        <taxon>Actinomycetes</taxon>
        <taxon>Mycobacteriales</taxon>
        <taxon>Mycobacteriaceae</taxon>
        <taxon>Mycobacterium</taxon>
    </lineage>
</organism>
<feature type="domain" description="Predicted hydrolase N-terminal" evidence="1">
    <location>
        <begin position="15"/>
        <end position="134"/>
    </location>
</feature>
<name>A0AAD1M3B8_MYCXE</name>
<reference evidence="2 3" key="1">
    <citation type="submission" date="2019-12" db="EMBL/GenBank/DDBJ databases">
        <title>Complete genome sequence of Mycolicibacterium xenopi str. JCM15661T.</title>
        <authorList>
            <person name="Yoshida M."/>
            <person name="Fukano H."/>
            <person name="Asakura T."/>
            <person name="Hoshino Y."/>
        </authorList>
    </citation>
    <scope>NUCLEOTIDE SEQUENCE [LARGE SCALE GENOMIC DNA]</scope>
    <source>
        <strain evidence="2 3">JCM 15661T</strain>
    </source>
</reference>
<gene>
    <name evidence="2" type="ORF">MYXE_45320</name>
</gene>
<dbReference type="Pfam" id="PF22905">
    <property type="entry name" value="Hydro_N_hd"/>
    <property type="match status" value="1"/>
</dbReference>
<proteinExistence type="predicted"/>
<evidence type="ECO:0000259" key="1">
    <source>
        <dbReference type="Pfam" id="PF22905"/>
    </source>
</evidence>
<dbReference type="Proteomes" id="UP000464624">
    <property type="component" value="Chromosome"/>
</dbReference>
<sequence length="387" mass="42392">MGSQCQPPKWSSGSAISDLAQAFHNAGQCTAESSNAFLEARRRFEVSWNRENGEHPINDSAEVQRATTALQVQAAQLPKIAVDLENVAATLAEAQRTSAVSILTLESQLRQLDNEVGQALDLEKNPRLSAAAAATPSAWQPMGCWPKEGTSRTSVPSEYPVYRRLSTLKAIAHRIASKTITHIRHMNDHESPRMSLPDNRRSRSWSLVVVLATLSLPLLIGGCSAMSRNRHDIDHPANPLPDQQAMAQVIDPARQIAKVAGLQDFTGGFHWESCNDQGDPPYRGLVEMSFQWPMDESKGYPTEVDPNTYFDKLAATMAAHGWNNGPPPGWHSYGRVINKDGVVAVMTQDPASGRGAIDVSGECRNMTNHRHNGTVMGFEITDQLRQG</sequence>
<protein>
    <recommendedName>
        <fullName evidence="1">Predicted hydrolase N-terminal domain-containing protein</fullName>
    </recommendedName>
</protein>
<evidence type="ECO:0000313" key="3">
    <source>
        <dbReference type="Proteomes" id="UP000464624"/>
    </source>
</evidence>
<dbReference type="KEGG" id="mxe:MYXE_45320"/>
<dbReference type="AlphaFoldDB" id="A0AAD1M3B8"/>